<reference evidence="2" key="1">
    <citation type="submission" date="2017-02" db="EMBL/GenBank/DDBJ databases">
        <authorList>
            <person name="Varghese N."/>
            <person name="Submissions S."/>
        </authorList>
    </citation>
    <scope>NUCLEOTIDE SEQUENCE [LARGE SCALE GENOMIC DNA]</scope>
    <source>
        <strain evidence="2">ATCC 35199</strain>
    </source>
</reference>
<dbReference type="AlphaFoldDB" id="A0A1T5CUW8"/>
<evidence type="ECO:0000313" key="2">
    <source>
        <dbReference type="Proteomes" id="UP000243406"/>
    </source>
</evidence>
<sequence>MTIKNLDKKKLLALGLLFLILIGFGSIHLVAENYGKSLYLETVPYDPVDLFRGDYVNLQYEIENLDMDLVDKSMYEKVNESGNIYYKIHDDAGYLIYEEDSNPLKAISLVPDRPSGSNYIKAKLFYIDEYAKKARLSIGLNRFYVPEGTGTELENLSRQGRLVVEIKKLGPFYTLKDISKLEEK</sequence>
<evidence type="ECO:0000313" key="1">
    <source>
        <dbReference type="EMBL" id="SKB63252.1"/>
    </source>
</evidence>
<protein>
    <submittedName>
        <fullName evidence="1">Uncharacterized membrane-anchored protein</fullName>
    </submittedName>
</protein>
<accession>A0A1T5CUW8</accession>
<organism evidence="1 2">
    <name type="scientific">Acetoanaerobium noterae</name>
    <dbReference type="NCBI Taxonomy" id="745369"/>
    <lineage>
        <taxon>Bacteria</taxon>
        <taxon>Bacillati</taxon>
        <taxon>Bacillota</taxon>
        <taxon>Clostridia</taxon>
        <taxon>Peptostreptococcales</taxon>
        <taxon>Filifactoraceae</taxon>
        <taxon>Acetoanaerobium</taxon>
    </lineage>
</organism>
<dbReference type="Pfam" id="PF14345">
    <property type="entry name" value="GDYXXLXY"/>
    <property type="match status" value="1"/>
</dbReference>
<dbReference type="RefSeq" id="WP_079590158.1">
    <property type="nucleotide sequence ID" value="NZ_FUYN01000006.1"/>
</dbReference>
<name>A0A1T5CUW8_9FIRM</name>
<dbReference type="EMBL" id="FUYN01000006">
    <property type="protein sequence ID" value="SKB63252.1"/>
    <property type="molecule type" value="Genomic_DNA"/>
</dbReference>
<dbReference type="InterPro" id="IPR025833">
    <property type="entry name" value="GDYXXLXY"/>
</dbReference>
<gene>
    <name evidence="1" type="ORF">SAMN02745120_2372</name>
</gene>
<dbReference type="OrthoDB" id="4868247at2"/>
<proteinExistence type="predicted"/>
<keyword evidence="2" id="KW-1185">Reference proteome</keyword>
<dbReference type="Proteomes" id="UP000243406">
    <property type="component" value="Unassembled WGS sequence"/>
</dbReference>